<feature type="domain" description="VOC" evidence="1">
    <location>
        <begin position="6"/>
        <end position="111"/>
    </location>
</feature>
<sequence>MSTHHKIDYIEWPAGDLPATKSFYQKAFGWSFIDYGPSYGALSEAGIDGGFDADGGPAKPLVILYSDNLEQSRDEVVAAGGGLTKDIFDFPGGRRFQFTDPSGNELGVWSDK</sequence>
<name>A0ABT5HVE4_9CAUL</name>
<proteinExistence type="predicted"/>
<organism evidence="2 3">
    <name type="scientific">Asticcacaulis aquaticus</name>
    <dbReference type="NCBI Taxonomy" id="2984212"/>
    <lineage>
        <taxon>Bacteria</taxon>
        <taxon>Pseudomonadati</taxon>
        <taxon>Pseudomonadota</taxon>
        <taxon>Alphaproteobacteria</taxon>
        <taxon>Caulobacterales</taxon>
        <taxon>Caulobacteraceae</taxon>
        <taxon>Asticcacaulis</taxon>
    </lineage>
</organism>
<dbReference type="Gene3D" id="3.10.180.10">
    <property type="entry name" value="2,3-Dihydroxybiphenyl 1,2-Dioxygenase, domain 1"/>
    <property type="match status" value="1"/>
</dbReference>
<dbReference type="PANTHER" id="PTHR33993">
    <property type="entry name" value="GLYOXALASE-RELATED"/>
    <property type="match status" value="1"/>
</dbReference>
<accession>A0ABT5HVE4</accession>
<dbReference type="SUPFAM" id="SSF54593">
    <property type="entry name" value="Glyoxalase/Bleomycin resistance protein/Dihydroxybiphenyl dioxygenase"/>
    <property type="match status" value="1"/>
</dbReference>
<dbReference type="Proteomes" id="UP001214854">
    <property type="component" value="Unassembled WGS sequence"/>
</dbReference>
<gene>
    <name evidence="2" type="ORF">PQU92_08975</name>
</gene>
<evidence type="ECO:0000259" key="1">
    <source>
        <dbReference type="PROSITE" id="PS51819"/>
    </source>
</evidence>
<dbReference type="InterPro" id="IPR037523">
    <property type="entry name" value="VOC_core"/>
</dbReference>
<dbReference type="CDD" id="cd07247">
    <property type="entry name" value="SgaA_N_like"/>
    <property type="match status" value="1"/>
</dbReference>
<dbReference type="PANTHER" id="PTHR33993:SF1">
    <property type="entry name" value="GLYOXALASE FAMILY PROTEIN"/>
    <property type="match status" value="1"/>
</dbReference>
<evidence type="ECO:0000313" key="2">
    <source>
        <dbReference type="EMBL" id="MDC7683406.1"/>
    </source>
</evidence>
<dbReference type="PROSITE" id="PS51819">
    <property type="entry name" value="VOC"/>
    <property type="match status" value="1"/>
</dbReference>
<dbReference type="InterPro" id="IPR004360">
    <property type="entry name" value="Glyas_Fos-R_dOase_dom"/>
</dbReference>
<dbReference type="InterPro" id="IPR029068">
    <property type="entry name" value="Glyas_Bleomycin-R_OHBP_Dase"/>
</dbReference>
<dbReference type="RefSeq" id="WP_272747876.1">
    <property type="nucleotide sequence ID" value="NZ_JAQQKX010000006.1"/>
</dbReference>
<evidence type="ECO:0000313" key="3">
    <source>
        <dbReference type="Proteomes" id="UP001214854"/>
    </source>
</evidence>
<comment type="caution">
    <text evidence="2">The sequence shown here is derived from an EMBL/GenBank/DDBJ whole genome shotgun (WGS) entry which is preliminary data.</text>
</comment>
<protein>
    <submittedName>
        <fullName evidence="2">VOC family protein</fullName>
    </submittedName>
</protein>
<keyword evidence="3" id="KW-1185">Reference proteome</keyword>
<dbReference type="EMBL" id="JAQQKX010000006">
    <property type="protein sequence ID" value="MDC7683406.1"/>
    <property type="molecule type" value="Genomic_DNA"/>
</dbReference>
<dbReference type="Pfam" id="PF00903">
    <property type="entry name" value="Glyoxalase"/>
    <property type="match status" value="1"/>
</dbReference>
<reference evidence="2 3" key="1">
    <citation type="submission" date="2023-01" db="EMBL/GenBank/DDBJ databases">
        <title>Novel species of the genus Asticcacaulis isolated from rivers.</title>
        <authorList>
            <person name="Lu H."/>
        </authorList>
    </citation>
    <scope>NUCLEOTIDE SEQUENCE [LARGE SCALE GENOMIC DNA]</scope>
    <source>
        <strain evidence="2 3">BYS171W</strain>
    </source>
</reference>
<dbReference type="InterPro" id="IPR052164">
    <property type="entry name" value="Anthracycline_SecMetBiosynth"/>
</dbReference>